<dbReference type="InterPro" id="IPR009075">
    <property type="entry name" value="AcylCo_DH/oxidase_C"/>
</dbReference>
<evidence type="ECO:0000256" key="3">
    <source>
        <dbReference type="ARBA" id="ARBA00011738"/>
    </source>
</evidence>
<accession>A0A060T0X4</accession>
<dbReference type="PhylomeDB" id="A0A060T0X4"/>
<dbReference type="InterPro" id="IPR036250">
    <property type="entry name" value="AcylCo_DH-like_C"/>
</dbReference>
<sequence>MSAIPDLVRPLLSKRGLETIERVTRFVEDEVMPVEHVYEEQLEAQGAANRWKKVPPVIEELKEKAKSKGLWNLFLSSHYKEGAGYTNLEYALMAEQMGRCHIAAEAMNCNAPDTGNMEVLAKYGNDEQKKQWLEPLLNGKIRSAFCMTEKGVASSDATNIQLSMRKEGNEYVLNGTKWWASGAGDPRCEILLVMGKTNPNASTYKQQSVILVPTNTPGVKIVRPMHVIGYDDAPHGHMEIEFTNVRVPVSNMVLGEGRGFEIIQGRLGPGRIHHCMRTLGAAEQALRYMIRRANDPNRKTFNKMLKEHGTVLEWIARSRLEIDAGRLLVLAAAHKIDAVGAKGALTEISKAKIECPNVCLRVCDRAMQVHGAEGVSQDTPLARIWAHNRTLRIADGPDEVHINQLARREIAAQVKAAKL</sequence>
<keyword evidence="4 7" id="KW-0285">Flavoprotein</keyword>
<dbReference type="EC" id="1.3.8.-" evidence="11"/>
<evidence type="ECO:0000256" key="4">
    <source>
        <dbReference type="ARBA" id="ARBA00022630"/>
    </source>
</evidence>
<dbReference type="EMBL" id="HG937693">
    <property type="protein sequence ID" value="CDP34419.1"/>
    <property type="molecule type" value="Genomic_DNA"/>
</dbReference>
<dbReference type="SUPFAM" id="SSF47203">
    <property type="entry name" value="Acyl-CoA dehydrogenase C-terminal domain-like"/>
    <property type="match status" value="1"/>
</dbReference>
<dbReference type="InterPro" id="IPR006091">
    <property type="entry name" value="Acyl-CoA_Oxase/DH_mid-dom"/>
</dbReference>
<evidence type="ECO:0000256" key="7">
    <source>
        <dbReference type="RuleBase" id="RU362125"/>
    </source>
</evidence>
<dbReference type="GO" id="GO:0005737">
    <property type="term" value="C:cytoplasm"/>
    <property type="evidence" value="ECO:0007669"/>
    <property type="project" value="TreeGrafter"/>
</dbReference>
<feature type="domain" description="Acyl-CoA dehydrogenase/oxidase C-terminal" evidence="8">
    <location>
        <begin position="257"/>
        <end position="408"/>
    </location>
</feature>
<dbReference type="FunFam" id="2.40.110.10:FF:000002">
    <property type="entry name" value="Acyl-CoA dehydrogenase fadE12"/>
    <property type="match status" value="1"/>
</dbReference>
<dbReference type="Gene3D" id="1.20.140.10">
    <property type="entry name" value="Butyryl-CoA Dehydrogenase, subunit A, domain 3"/>
    <property type="match status" value="1"/>
</dbReference>
<proteinExistence type="inferred from homology"/>
<comment type="subunit">
    <text evidence="3">Homodimer.</text>
</comment>
<keyword evidence="6 7" id="KW-0560">Oxidoreductase</keyword>
<dbReference type="PANTHER" id="PTHR48083">
    <property type="entry name" value="MEDIUM-CHAIN SPECIFIC ACYL-COA DEHYDROGENASE, MITOCHONDRIAL-RELATED"/>
    <property type="match status" value="1"/>
</dbReference>
<dbReference type="InterPro" id="IPR037069">
    <property type="entry name" value="AcylCoA_DH/ox_N_sf"/>
</dbReference>
<gene>
    <name evidence="11" type="ORF">GNLVRS02_ARAD1C11880g</name>
</gene>
<dbReference type="AlphaFoldDB" id="A0A060T0X4"/>
<evidence type="ECO:0000259" key="10">
    <source>
        <dbReference type="Pfam" id="PF02771"/>
    </source>
</evidence>
<protein>
    <submittedName>
        <fullName evidence="11">ARAD1C11880p</fullName>
        <ecNumber evidence="11">1.3.8.-</ecNumber>
    </submittedName>
</protein>
<comment type="similarity">
    <text evidence="2 7">Belongs to the acyl-CoA dehydrogenase family.</text>
</comment>
<dbReference type="PANTHER" id="PTHR48083:SF13">
    <property type="entry name" value="ACYL-COA DEHYDROGENASE FAMILY MEMBER 11"/>
    <property type="match status" value="1"/>
</dbReference>
<feature type="domain" description="Acyl-CoA dehydrogenase/oxidase N-terminal" evidence="10">
    <location>
        <begin position="21"/>
        <end position="140"/>
    </location>
</feature>
<dbReference type="InterPro" id="IPR009100">
    <property type="entry name" value="AcylCoA_DH/oxidase_NM_dom_sf"/>
</dbReference>
<dbReference type="Pfam" id="PF02770">
    <property type="entry name" value="Acyl-CoA_dh_M"/>
    <property type="match status" value="1"/>
</dbReference>
<dbReference type="InterPro" id="IPR013786">
    <property type="entry name" value="AcylCoA_DH/ox_N"/>
</dbReference>
<name>A0A060T0X4_BLAAD</name>
<evidence type="ECO:0000259" key="8">
    <source>
        <dbReference type="Pfam" id="PF00441"/>
    </source>
</evidence>
<evidence type="ECO:0000256" key="6">
    <source>
        <dbReference type="ARBA" id="ARBA00023002"/>
    </source>
</evidence>
<reference evidence="11" key="2">
    <citation type="submission" date="2014-06" db="EMBL/GenBank/DDBJ databases">
        <title>The complete genome of Blastobotrys (Arxula) adeninivorans LS3 - a yeast of biotechnological interest.</title>
        <authorList>
            <person name="Kunze G."/>
            <person name="Gaillardin C."/>
            <person name="Czernicka M."/>
            <person name="Durrens P."/>
            <person name="Martin T."/>
            <person name="Boer E."/>
            <person name="Gabaldon T."/>
            <person name="Cruz J."/>
            <person name="Talla E."/>
            <person name="Marck C."/>
            <person name="Goffeau A."/>
            <person name="Barbe V."/>
            <person name="Baret P."/>
            <person name="Baronian K."/>
            <person name="Beier S."/>
            <person name="Bleykasten C."/>
            <person name="Bode R."/>
            <person name="Casaregola S."/>
            <person name="Despons L."/>
            <person name="Fairhead C."/>
            <person name="Giersberg M."/>
            <person name="Gierski P."/>
            <person name="Hahnel U."/>
            <person name="Hartmann A."/>
            <person name="Jankowska D."/>
            <person name="Jubin C."/>
            <person name="Jung P."/>
            <person name="Lafontaine I."/>
            <person name="Leh-Louis V."/>
            <person name="Lemaire M."/>
            <person name="Marcet-Houben M."/>
            <person name="Mascher M."/>
            <person name="Morel G."/>
            <person name="Richard G.-F."/>
            <person name="Riechen J."/>
            <person name="Sacerdot C."/>
            <person name="Sarkar A."/>
            <person name="Savel G."/>
            <person name="Schacherer J."/>
            <person name="Sherman D."/>
            <person name="Straub M.-L."/>
            <person name="Stein N."/>
            <person name="Thierry A."/>
            <person name="Trautwein-Schult A."/>
            <person name="Westhof E."/>
            <person name="Worch S."/>
            <person name="Dujon B."/>
            <person name="Souciet J.-L."/>
            <person name="Wincker P."/>
            <person name="Scholz U."/>
            <person name="Neuveglise N."/>
        </authorList>
    </citation>
    <scope>NUCLEOTIDE SEQUENCE</scope>
    <source>
        <strain evidence="11">LS3</strain>
    </source>
</reference>
<dbReference type="GO" id="GO:0033539">
    <property type="term" value="P:fatty acid beta-oxidation using acyl-CoA dehydrogenase"/>
    <property type="evidence" value="ECO:0007669"/>
    <property type="project" value="TreeGrafter"/>
</dbReference>
<reference evidence="11" key="1">
    <citation type="submission" date="2014-02" db="EMBL/GenBank/DDBJ databases">
        <authorList>
            <person name="Genoscope - CEA"/>
        </authorList>
    </citation>
    <scope>NUCLEOTIDE SEQUENCE</scope>
    <source>
        <strain evidence="11">LS3</strain>
    </source>
</reference>
<dbReference type="Pfam" id="PF02771">
    <property type="entry name" value="Acyl-CoA_dh_N"/>
    <property type="match status" value="1"/>
</dbReference>
<evidence type="ECO:0000256" key="5">
    <source>
        <dbReference type="ARBA" id="ARBA00022827"/>
    </source>
</evidence>
<dbReference type="GO" id="GO:0050660">
    <property type="term" value="F:flavin adenine dinucleotide binding"/>
    <property type="evidence" value="ECO:0007669"/>
    <property type="project" value="InterPro"/>
</dbReference>
<keyword evidence="5 7" id="KW-0274">FAD</keyword>
<dbReference type="Pfam" id="PF00441">
    <property type="entry name" value="Acyl-CoA_dh_1"/>
    <property type="match status" value="1"/>
</dbReference>
<dbReference type="Gene3D" id="1.10.540.10">
    <property type="entry name" value="Acyl-CoA dehydrogenase/oxidase, N-terminal domain"/>
    <property type="match status" value="1"/>
</dbReference>
<dbReference type="SUPFAM" id="SSF56645">
    <property type="entry name" value="Acyl-CoA dehydrogenase NM domain-like"/>
    <property type="match status" value="1"/>
</dbReference>
<evidence type="ECO:0000256" key="2">
    <source>
        <dbReference type="ARBA" id="ARBA00009347"/>
    </source>
</evidence>
<organism evidence="11">
    <name type="scientific">Blastobotrys adeninivorans</name>
    <name type="common">Yeast</name>
    <name type="synonym">Arxula adeninivorans</name>
    <dbReference type="NCBI Taxonomy" id="409370"/>
    <lineage>
        <taxon>Eukaryota</taxon>
        <taxon>Fungi</taxon>
        <taxon>Dikarya</taxon>
        <taxon>Ascomycota</taxon>
        <taxon>Saccharomycotina</taxon>
        <taxon>Dipodascomycetes</taxon>
        <taxon>Dipodascales</taxon>
        <taxon>Trichomonascaceae</taxon>
        <taxon>Blastobotrys</taxon>
    </lineage>
</organism>
<dbReference type="InterPro" id="IPR046373">
    <property type="entry name" value="Acyl-CoA_Oxase/DH_mid-dom_sf"/>
</dbReference>
<evidence type="ECO:0000259" key="9">
    <source>
        <dbReference type="Pfam" id="PF02770"/>
    </source>
</evidence>
<dbReference type="Gene3D" id="2.40.110.10">
    <property type="entry name" value="Butyryl-CoA Dehydrogenase, subunit A, domain 2"/>
    <property type="match status" value="1"/>
</dbReference>
<evidence type="ECO:0000313" key="11">
    <source>
        <dbReference type="EMBL" id="CDP34419.1"/>
    </source>
</evidence>
<dbReference type="GO" id="GO:0003995">
    <property type="term" value="F:acyl-CoA dehydrogenase activity"/>
    <property type="evidence" value="ECO:0007669"/>
    <property type="project" value="TreeGrafter"/>
</dbReference>
<evidence type="ECO:0000256" key="1">
    <source>
        <dbReference type="ARBA" id="ARBA00001974"/>
    </source>
</evidence>
<comment type="cofactor">
    <cofactor evidence="1 7">
        <name>FAD</name>
        <dbReference type="ChEBI" id="CHEBI:57692"/>
    </cofactor>
</comment>
<feature type="domain" description="Acyl-CoA oxidase/dehydrogenase middle" evidence="9">
    <location>
        <begin position="144"/>
        <end position="241"/>
    </location>
</feature>
<dbReference type="InterPro" id="IPR050741">
    <property type="entry name" value="Acyl-CoA_dehydrogenase"/>
</dbReference>